<gene>
    <name evidence="1" type="ORF">F4V43_02555</name>
</gene>
<name>A0A5J5GI76_9BACL</name>
<proteinExistence type="predicted"/>
<organism evidence="1 2">
    <name type="scientific">Paenibacillus spiritus</name>
    <dbReference type="NCBI Taxonomy" id="2496557"/>
    <lineage>
        <taxon>Bacteria</taxon>
        <taxon>Bacillati</taxon>
        <taxon>Bacillota</taxon>
        <taxon>Bacilli</taxon>
        <taxon>Bacillales</taxon>
        <taxon>Paenibacillaceae</taxon>
        <taxon>Paenibacillus</taxon>
    </lineage>
</organism>
<reference evidence="1 2" key="1">
    <citation type="submission" date="2019-09" db="EMBL/GenBank/DDBJ databases">
        <title>Bacillus ochoae sp. nov., Paenibacillus whitsoniae sp. nov., Paenibacillus spiritus sp. nov. Isolated from the Mars Exploration Rover during spacecraft assembly.</title>
        <authorList>
            <person name="Seuylemezian A."/>
            <person name="Vaishampayan P."/>
        </authorList>
    </citation>
    <scope>NUCLEOTIDE SEQUENCE [LARGE SCALE GENOMIC DNA]</scope>
    <source>
        <strain evidence="1 2">MER_111</strain>
    </source>
</reference>
<accession>A0A5J5GI76</accession>
<sequence>MALIADVFDVIVKSKATGDVIGTTTLSEAGIEVSVQENEVRAGKGNALIATLHVSRDIQINLTDMQFRYDWLAAQLGQDIKTGAGVAYSMPKWYTVATESSNKVITLDNAPTNIDSLVIYDASGAKLVKTTDFTLSTNKVTILKAGIAAGTKVEVRTYTYATPANTQTIMIDNSVFAKGVEVILETVEIDSTENITARLQYQFTSAVPSGNFTVSTQSERNAASQTFNMKVVKPEDSTVVGQVVRIPVGA</sequence>
<dbReference type="AlphaFoldDB" id="A0A5J5GI76"/>
<dbReference type="OrthoDB" id="981968at2"/>
<dbReference type="Proteomes" id="UP000367750">
    <property type="component" value="Unassembled WGS sequence"/>
</dbReference>
<dbReference type="EMBL" id="VYKK01000004">
    <property type="protein sequence ID" value="KAA9007388.1"/>
    <property type="molecule type" value="Genomic_DNA"/>
</dbReference>
<comment type="caution">
    <text evidence="1">The sequence shown here is derived from an EMBL/GenBank/DDBJ whole genome shotgun (WGS) entry which is preliminary data.</text>
</comment>
<evidence type="ECO:0000313" key="2">
    <source>
        <dbReference type="Proteomes" id="UP000367750"/>
    </source>
</evidence>
<keyword evidence="2" id="KW-1185">Reference proteome</keyword>
<protein>
    <submittedName>
        <fullName evidence="1">Uncharacterized protein</fullName>
    </submittedName>
</protein>
<evidence type="ECO:0000313" key="1">
    <source>
        <dbReference type="EMBL" id="KAA9007388.1"/>
    </source>
</evidence>
<dbReference type="RefSeq" id="WP_150456678.1">
    <property type="nucleotide sequence ID" value="NZ_VYKK01000004.1"/>
</dbReference>